<dbReference type="AlphaFoldDB" id="E3JZ65"/>
<gene>
    <name evidence="3" type="ORF">PGTG_03296</name>
</gene>
<dbReference type="OrthoDB" id="2508169at2759"/>
<evidence type="ECO:0000259" key="2">
    <source>
        <dbReference type="Pfam" id="PF20515"/>
    </source>
</evidence>
<keyword evidence="1" id="KW-0472">Membrane</keyword>
<evidence type="ECO:0000313" key="4">
    <source>
        <dbReference type="Proteomes" id="UP000008783"/>
    </source>
</evidence>
<dbReference type="InParanoid" id="E3JZ65"/>
<keyword evidence="1" id="KW-0812">Transmembrane</keyword>
<reference evidence="4" key="2">
    <citation type="journal article" date="2011" name="Proc. Natl. Acad. Sci. U.S.A.">
        <title>Obligate biotrophy features unraveled by the genomic analysis of rust fungi.</title>
        <authorList>
            <person name="Duplessis S."/>
            <person name="Cuomo C.A."/>
            <person name="Lin Y.-C."/>
            <person name="Aerts A."/>
            <person name="Tisserant E."/>
            <person name="Veneault-Fourrey C."/>
            <person name="Joly D.L."/>
            <person name="Hacquard S."/>
            <person name="Amselem J."/>
            <person name="Cantarel B.L."/>
            <person name="Chiu R."/>
            <person name="Coutinho P.M."/>
            <person name="Feau N."/>
            <person name="Field M."/>
            <person name="Frey P."/>
            <person name="Gelhaye E."/>
            <person name="Goldberg J."/>
            <person name="Grabherr M.G."/>
            <person name="Kodira C.D."/>
            <person name="Kohler A."/>
            <person name="Kuees U."/>
            <person name="Lindquist E.A."/>
            <person name="Lucas S.M."/>
            <person name="Mago R."/>
            <person name="Mauceli E."/>
            <person name="Morin E."/>
            <person name="Murat C."/>
            <person name="Pangilinan J.L."/>
            <person name="Park R."/>
            <person name="Pearson M."/>
            <person name="Quesneville H."/>
            <person name="Rouhier N."/>
            <person name="Sakthikumar S."/>
            <person name="Salamov A.A."/>
            <person name="Schmutz J."/>
            <person name="Selles B."/>
            <person name="Shapiro H."/>
            <person name="Tanguay P."/>
            <person name="Tuskan G.A."/>
            <person name="Henrissat B."/>
            <person name="Van de Peer Y."/>
            <person name="Rouze P."/>
            <person name="Ellis J.G."/>
            <person name="Dodds P.N."/>
            <person name="Schein J.E."/>
            <person name="Zhong S."/>
            <person name="Hamelin R.C."/>
            <person name="Grigoriev I.V."/>
            <person name="Szabo L.J."/>
            <person name="Martin F."/>
        </authorList>
    </citation>
    <scope>NUCLEOTIDE SEQUENCE [LARGE SCALE GENOMIC DNA]</scope>
    <source>
        <strain evidence="4">CRL 75-36-700-3 / race SCCL</strain>
    </source>
</reference>
<dbReference type="HOGENOM" id="CLU_026798_0_0_1"/>
<dbReference type="EMBL" id="DS178267">
    <property type="protein sequence ID" value="EFP77340.2"/>
    <property type="molecule type" value="Genomic_DNA"/>
</dbReference>
<sequence>MFNLSKSNCKINCQRVVIVRSVLAKLWIDLSDSIVQSDCANRYSNVAQPTKLSIPQTECAHSRLAKSYVTRCLAKTCGRVNLIASDRQGHSPVFTIQLVGPRVILRFRFIGTNLIISVCVISLIVIPICFRTWLGHMIMEAQRPKIRNILKSNARRQRRAADRQSEVALEIDASSYVGERVIWSRRRFKKCHLYPAIRDERKRTPRHPTVHEVEYAQKKAAGFRKFTHGKVIIRDTTHGGEVIAVIEFLPLDKLSSQQMDEINFVTTYLHQMKQFVYPVGPLRTWGGRMWGVGWRKSMLSVELFGQYVKSAAIKRAPKKYSELVSRSRKVANILGQMFKDLGGLAFDSNHQMMQQNGIPSFGQPLQPYDCAPHITFTSHGFFNAPHVDSGDASQWAFALFVPTHVVDGTLASVNDGYNVTGGRFVFPDHDCCIDFDQVSVVKLIWAANKVKHCTLPPTESPKFTRMALSMQIPTKSSSTCSAIRSGLIYLRDSYRNKKNTYIGGHRCTSQKVTLDDEAEFDGSNKSRLS</sequence>
<accession>E3JZ65</accession>
<feature type="domain" description="Tet-like 2OG-Fe(II) oxygenase" evidence="2">
    <location>
        <begin position="256"/>
        <end position="457"/>
    </location>
</feature>
<protein>
    <recommendedName>
        <fullName evidence="2">Tet-like 2OG-Fe(II) oxygenase domain-containing protein</fullName>
    </recommendedName>
</protein>
<evidence type="ECO:0000256" key="1">
    <source>
        <dbReference type="SAM" id="Phobius"/>
    </source>
</evidence>
<dbReference type="VEuPathDB" id="FungiDB:PGTG_03296"/>
<dbReference type="Proteomes" id="UP000008783">
    <property type="component" value="Unassembled WGS sequence"/>
</dbReference>
<proteinExistence type="predicted"/>
<dbReference type="KEGG" id="pgr:PGTG_03296"/>
<keyword evidence="4" id="KW-1185">Reference proteome</keyword>
<evidence type="ECO:0000313" key="3">
    <source>
        <dbReference type="EMBL" id="EFP77340.2"/>
    </source>
</evidence>
<reference key="1">
    <citation type="submission" date="2007-01" db="EMBL/GenBank/DDBJ databases">
        <title>The Genome Sequence of Puccinia graminis f. sp. tritici Strain CRL 75-36-700-3.</title>
        <authorList>
            <consortium name="The Broad Institute Genome Sequencing Platform"/>
            <person name="Birren B."/>
            <person name="Lander E."/>
            <person name="Galagan J."/>
            <person name="Nusbaum C."/>
            <person name="Devon K."/>
            <person name="Cuomo C."/>
            <person name="Jaffe D."/>
            <person name="Butler J."/>
            <person name="Alvarez P."/>
            <person name="Gnerre S."/>
            <person name="Grabherr M."/>
            <person name="Mauceli E."/>
            <person name="Brockman W."/>
            <person name="Young S."/>
            <person name="LaButti K."/>
            <person name="Sykes S."/>
            <person name="DeCaprio D."/>
            <person name="Crawford M."/>
            <person name="Koehrsen M."/>
            <person name="Engels R."/>
            <person name="Montgomery P."/>
            <person name="Pearson M."/>
            <person name="Howarth C."/>
            <person name="Larson L."/>
            <person name="White J."/>
            <person name="Zeng Q."/>
            <person name="Kodira C."/>
            <person name="Yandava C."/>
            <person name="Alvarado L."/>
            <person name="O'Leary S."/>
            <person name="Szabo L."/>
            <person name="Dean R."/>
            <person name="Schein J."/>
        </authorList>
    </citation>
    <scope>NUCLEOTIDE SEQUENCE</scope>
    <source>
        <strain>CRL 75-36-700-3</strain>
    </source>
</reference>
<dbReference type="RefSeq" id="XP_003321759.2">
    <property type="nucleotide sequence ID" value="XM_003321711.2"/>
</dbReference>
<dbReference type="InterPro" id="IPR046798">
    <property type="entry name" value="2OG-FeII_Oxy_6"/>
</dbReference>
<feature type="transmembrane region" description="Helical" evidence="1">
    <location>
        <begin position="114"/>
        <end position="134"/>
    </location>
</feature>
<keyword evidence="1" id="KW-1133">Transmembrane helix</keyword>
<dbReference type="Pfam" id="PF20515">
    <property type="entry name" value="2OG-FeII_Oxy_6"/>
    <property type="match status" value="1"/>
</dbReference>
<name>E3JZ65_PUCGT</name>
<organism evidence="3 4">
    <name type="scientific">Puccinia graminis f. sp. tritici (strain CRL 75-36-700-3 / race SCCL)</name>
    <name type="common">Black stem rust fungus</name>
    <dbReference type="NCBI Taxonomy" id="418459"/>
    <lineage>
        <taxon>Eukaryota</taxon>
        <taxon>Fungi</taxon>
        <taxon>Dikarya</taxon>
        <taxon>Basidiomycota</taxon>
        <taxon>Pucciniomycotina</taxon>
        <taxon>Pucciniomycetes</taxon>
        <taxon>Pucciniales</taxon>
        <taxon>Pucciniaceae</taxon>
        <taxon>Puccinia</taxon>
    </lineage>
</organism>
<dbReference type="GeneID" id="10538047"/>